<evidence type="ECO:0000256" key="1">
    <source>
        <dbReference type="SAM" id="MobiDB-lite"/>
    </source>
</evidence>
<protein>
    <submittedName>
        <fullName evidence="2">Uncharacterized protein</fullName>
    </submittedName>
</protein>
<reference evidence="2 3" key="1">
    <citation type="submission" date="2020-08" db="EMBL/GenBank/DDBJ databases">
        <title>Sequencing the genomes of 1000 actinobacteria strains.</title>
        <authorList>
            <person name="Klenk H.-P."/>
        </authorList>
    </citation>
    <scope>NUCLEOTIDE SEQUENCE [LARGE SCALE GENOMIC DNA]</scope>
    <source>
        <strain evidence="2 3">DSM 28967</strain>
    </source>
</reference>
<organism evidence="2 3">
    <name type="scientific">Kribbella italica</name>
    <dbReference type="NCBI Taxonomy" id="1540520"/>
    <lineage>
        <taxon>Bacteria</taxon>
        <taxon>Bacillati</taxon>
        <taxon>Actinomycetota</taxon>
        <taxon>Actinomycetes</taxon>
        <taxon>Propionibacteriales</taxon>
        <taxon>Kribbellaceae</taxon>
        <taxon>Kribbella</taxon>
    </lineage>
</organism>
<sequence length="34" mass="3641">MTTTKAHLLLSSTDRSVAAQQQIGRPLGSITTRT</sequence>
<feature type="region of interest" description="Disordered" evidence="1">
    <location>
        <begin position="1"/>
        <end position="34"/>
    </location>
</feature>
<accession>A0A7W9J6Y1</accession>
<proteinExistence type="predicted"/>
<evidence type="ECO:0000313" key="2">
    <source>
        <dbReference type="EMBL" id="MBB5836290.1"/>
    </source>
</evidence>
<gene>
    <name evidence="2" type="ORF">HDA39_003024</name>
</gene>
<dbReference type="AlphaFoldDB" id="A0A7W9J6Y1"/>
<evidence type="ECO:0000313" key="3">
    <source>
        <dbReference type="Proteomes" id="UP000549971"/>
    </source>
</evidence>
<comment type="caution">
    <text evidence="2">The sequence shown here is derived from an EMBL/GenBank/DDBJ whole genome shotgun (WGS) entry which is preliminary data.</text>
</comment>
<dbReference type="EMBL" id="JACHMY010000001">
    <property type="protein sequence ID" value="MBB5836290.1"/>
    <property type="molecule type" value="Genomic_DNA"/>
</dbReference>
<dbReference type="Proteomes" id="UP000549971">
    <property type="component" value="Unassembled WGS sequence"/>
</dbReference>
<keyword evidence="3" id="KW-1185">Reference proteome</keyword>
<name>A0A7W9J6Y1_9ACTN</name>